<dbReference type="InterPro" id="IPR007110">
    <property type="entry name" value="Ig-like_dom"/>
</dbReference>
<evidence type="ECO:0000256" key="6">
    <source>
        <dbReference type="ARBA" id="ARBA00023319"/>
    </source>
</evidence>
<evidence type="ECO:0000313" key="11">
    <source>
        <dbReference type="Proteomes" id="UP000264820"/>
    </source>
</evidence>
<dbReference type="Gene3D" id="2.60.40.10">
    <property type="entry name" value="Immunoglobulins"/>
    <property type="match status" value="3"/>
</dbReference>
<evidence type="ECO:0000256" key="1">
    <source>
        <dbReference type="ARBA" id="ARBA00009752"/>
    </source>
</evidence>
<dbReference type="PANTHER" id="PTHR11890">
    <property type="entry name" value="INTERLEUKIN-1 RECEPTOR FAMILY MEMBER"/>
    <property type="match status" value="1"/>
</dbReference>
<dbReference type="SMART" id="SM00408">
    <property type="entry name" value="IGc2"/>
    <property type="match status" value="1"/>
</dbReference>
<dbReference type="AlphaFoldDB" id="A0A3Q2YKQ3"/>
<dbReference type="STRING" id="109280.ENSHCOP00000014037"/>
<dbReference type="InterPro" id="IPR004074">
    <property type="entry name" value="IL-1_rcpt_I/II-typ"/>
</dbReference>
<evidence type="ECO:0000313" key="10">
    <source>
        <dbReference type="Ensembl" id="ENSHCOP00000014037.1"/>
    </source>
</evidence>
<keyword evidence="11" id="KW-1185">Reference proteome</keyword>
<dbReference type="GO" id="GO:0004908">
    <property type="term" value="F:interleukin-1 receptor activity"/>
    <property type="evidence" value="ECO:0007669"/>
    <property type="project" value="InterPro"/>
</dbReference>
<evidence type="ECO:0000256" key="7">
    <source>
        <dbReference type="SAM" id="Phobius"/>
    </source>
</evidence>
<keyword evidence="7" id="KW-1133">Transmembrane helix</keyword>
<evidence type="ECO:0000256" key="4">
    <source>
        <dbReference type="ARBA" id="ARBA00023157"/>
    </source>
</evidence>
<feature type="signal peptide" evidence="8">
    <location>
        <begin position="1"/>
        <end position="18"/>
    </location>
</feature>
<keyword evidence="3" id="KW-0677">Repeat</keyword>
<dbReference type="InterPro" id="IPR003598">
    <property type="entry name" value="Ig_sub2"/>
</dbReference>
<comment type="similarity">
    <text evidence="1">Belongs to the interleukin-1 receptor family.</text>
</comment>
<sequence>AMSAILALMMLAVELAHGWRFPLPPMLVKDGCFVVAAELDLFRLEGEAVTVSFPYFRKALKVRRIEPPDASLRISKGNRTHDAGEGRVRLLGPELWLLPAWRSDSGEYTCTFRNATYCIQGSVTLRVYAALAVGVDNLSYEYNATLGENVTLRCPVKKRLSHTRVQWYKDSSAIGLQAHRRRSLRGDAGKLRIPEAQYSDSGLYTCRLSVLVDRNIFLIICEKNCTFRSNDTKIPIINACFVNLSEPELPTALTPPPPLIITPLNGSVHEASHGSELEVKCTALTACESERQMAVWWSADGVQVDASRLNGRVLQGVRRESRVESGCLVEVSLLVAAMTEQEEGAELTCVAQNQDGRREVTITLHVEDSSMTWLVVACVSTSCFLAVLSVFLYVLLIKPKLKKKTKKNANYFLARQDSAF</sequence>
<keyword evidence="7" id="KW-0472">Membrane</keyword>
<dbReference type="PRINTS" id="PR01536">
    <property type="entry name" value="INTRLKN1R12F"/>
</dbReference>
<evidence type="ECO:0000259" key="9">
    <source>
        <dbReference type="PROSITE" id="PS50835"/>
    </source>
</evidence>
<reference evidence="10" key="1">
    <citation type="submission" date="2025-08" db="UniProtKB">
        <authorList>
            <consortium name="Ensembl"/>
        </authorList>
    </citation>
    <scope>IDENTIFICATION</scope>
</reference>
<feature type="domain" description="Ig-like" evidence="9">
    <location>
        <begin position="257"/>
        <end position="363"/>
    </location>
</feature>
<organism evidence="10 11">
    <name type="scientific">Hippocampus comes</name>
    <name type="common">Tiger tail seahorse</name>
    <dbReference type="NCBI Taxonomy" id="109280"/>
    <lineage>
        <taxon>Eukaryota</taxon>
        <taxon>Metazoa</taxon>
        <taxon>Chordata</taxon>
        <taxon>Craniata</taxon>
        <taxon>Vertebrata</taxon>
        <taxon>Euteleostomi</taxon>
        <taxon>Actinopterygii</taxon>
        <taxon>Neopterygii</taxon>
        <taxon>Teleostei</taxon>
        <taxon>Neoteleostei</taxon>
        <taxon>Acanthomorphata</taxon>
        <taxon>Syngnathiaria</taxon>
        <taxon>Syngnathiformes</taxon>
        <taxon>Syngnathoidei</taxon>
        <taxon>Syngnathidae</taxon>
        <taxon>Hippocampus</taxon>
    </lineage>
</organism>
<evidence type="ECO:0000256" key="5">
    <source>
        <dbReference type="ARBA" id="ARBA00023180"/>
    </source>
</evidence>
<keyword evidence="7" id="KW-0812">Transmembrane</keyword>
<dbReference type="CDD" id="cd00096">
    <property type="entry name" value="Ig"/>
    <property type="match status" value="1"/>
</dbReference>
<dbReference type="Ensembl" id="ENSHCOT00000027541.1">
    <property type="protein sequence ID" value="ENSHCOP00000014037.1"/>
    <property type="gene ID" value="ENSHCOG00000017382.1"/>
</dbReference>
<dbReference type="SMART" id="SM00409">
    <property type="entry name" value="IG"/>
    <property type="match status" value="3"/>
</dbReference>
<proteinExistence type="inferred from homology"/>
<dbReference type="InterPro" id="IPR015621">
    <property type="entry name" value="IL-1_rcpt_fam"/>
</dbReference>
<feature type="transmembrane region" description="Helical" evidence="7">
    <location>
        <begin position="373"/>
        <end position="397"/>
    </location>
</feature>
<feature type="chain" id="PRO_5018669538" evidence="8">
    <location>
        <begin position="19"/>
        <end position="420"/>
    </location>
</feature>
<reference evidence="10" key="2">
    <citation type="submission" date="2025-09" db="UniProtKB">
        <authorList>
            <consortium name="Ensembl"/>
        </authorList>
    </citation>
    <scope>IDENTIFICATION</scope>
</reference>
<dbReference type="Proteomes" id="UP000264820">
    <property type="component" value="Unplaced"/>
</dbReference>
<dbReference type="InterPro" id="IPR036179">
    <property type="entry name" value="Ig-like_dom_sf"/>
</dbReference>
<keyword evidence="2 8" id="KW-0732">Signal</keyword>
<dbReference type="GeneTree" id="ENSGT01090000259985"/>
<dbReference type="PROSITE" id="PS50835">
    <property type="entry name" value="IG_LIKE"/>
    <property type="match status" value="2"/>
</dbReference>
<name>A0A3Q2YKQ3_HIPCM</name>
<dbReference type="PANTHER" id="PTHR11890:SF18">
    <property type="entry name" value="LYMPHOCYTE ACTIVATION GENE 3 PROTEIN"/>
    <property type="match status" value="1"/>
</dbReference>
<protein>
    <submittedName>
        <fullName evidence="10">Interleukin 1 receptor type 2</fullName>
    </submittedName>
</protein>
<evidence type="ECO:0000256" key="3">
    <source>
        <dbReference type="ARBA" id="ARBA00022737"/>
    </source>
</evidence>
<keyword evidence="6" id="KW-0393">Immunoglobulin domain</keyword>
<dbReference type="Pfam" id="PF13927">
    <property type="entry name" value="Ig_3"/>
    <property type="match status" value="1"/>
</dbReference>
<feature type="domain" description="Ig-like" evidence="9">
    <location>
        <begin position="147"/>
        <end position="217"/>
    </location>
</feature>
<keyword evidence="5" id="KW-0325">Glycoprotein</keyword>
<keyword evidence="4" id="KW-1015">Disulfide bond</keyword>
<evidence type="ECO:0000256" key="2">
    <source>
        <dbReference type="ARBA" id="ARBA00022729"/>
    </source>
</evidence>
<dbReference type="SUPFAM" id="SSF48726">
    <property type="entry name" value="Immunoglobulin"/>
    <property type="match status" value="3"/>
</dbReference>
<evidence type="ECO:0000256" key="8">
    <source>
        <dbReference type="SAM" id="SignalP"/>
    </source>
</evidence>
<dbReference type="InterPro" id="IPR013783">
    <property type="entry name" value="Ig-like_fold"/>
</dbReference>
<accession>A0A3Q2YKQ3</accession>
<dbReference type="InterPro" id="IPR003599">
    <property type="entry name" value="Ig_sub"/>
</dbReference>